<protein>
    <submittedName>
        <fullName evidence="2">Uncharacterized protein</fullName>
    </submittedName>
</protein>
<dbReference type="Proteomes" id="UP001140217">
    <property type="component" value="Unassembled WGS sequence"/>
</dbReference>
<comment type="caution">
    <text evidence="2">The sequence shown here is derived from an EMBL/GenBank/DDBJ whole genome shotgun (WGS) entry which is preliminary data.</text>
</comment>
<organism evidence="2 3">
    <name type="scientific">Coemansia javaensis</name>
    <dbReference type="NCBI Taxonomy" id="2761396"/>
    <lineage>
        <taxon>Eukaryota</taxon>
        <taxon>Fungi</taxon>
        <taxon>Fungi incertae sedis</taxon>
        <taxon>Zoopagomycota</taxon>
        <taxon>Kickxellomycotina</taxon>
        <taxon>Kickxellomycetes</taxon>
        <taxon>Kickxellales</taxon>
        <taxon>Kickxellaceae</taxon>
        <taxon>Coemansia</taxon>
    </lineage>
</organism>
<dbReference type="EMBL" id="JANBUL010000150">
    <property type="protein sequence ID" value="KAJ2780094.1"/>
    <property type="molecule type" value="Genomic_DNA"/>
</dbReference>
<gene>
    <name evidence="2" type="ORF">H4R18_003637</name>
</gene>
<sequence length="150" mass="15406">MSWLPAEARDPTYYDVLKCEGEFATPSAFFSHSLRPARVSAAFPWPATSTGTGGSSGSEAADNKHRLRRAATPGGALGSRDGDSTTGSMLAHADSALPAAVFRLPSAAASSAAAAPAEPWALSSMTAGGRALRRAGQIALSRFDRKVSLA</sequence>
<proteinExistence type="predicted"/>
<keyword evidence="3" id="KW-1185">Reference proteome</keyword>
<evidence type="ECO:0000256" key="1">
    <source>
        <dbReference type="SAM" id="MobiDB-lite"/>
    </source>
</evidence>
<name>A0A9W8HD43_9FUNG</name>
<dbReference type="OrthoDB" id="5590884at2759"/>
<evidence type="ECO:0000313" key="2">
    <source>
        <dbReference type="EMBL" id="KAJ2780094.1"/>
    </source>
</evidence>
<feature type="region of interest" description="Disordered" evidence="1">
    <location>
        <begin position="46"/>
        <end position="89"/>
    </location>
</feature>
<reference evidence="2" key="1">
    <citation type="submission" date="2022-07" db="EMBL/GenBank/DDBJ databases">
        <title>Phylogenomic reconstructions and comparative analyses of Kickxellomycotina fungi.</title>
        <authorList>
            <person name="Reynolds N.K."/>
            <person name="Stajich J.E."/>
            <person name="Barry K."/>
            <person name="Grigoriev I.V."/>
            <person name="Crous P."/>
            <person name="Smith M.E."/>
        </authorList>
    </citation>
    <scope>NUCLEOTIDE SEQUENCE</scope>
    <source>
        <strain evidence="2">NBRC 105414</strain>
    </source>
</reference>
<accession>A0A9W8HD43</accession>
<evidence type="ECO:0000313" key="3">
    <source>
        <dbReference type="Proteomes" id="UP001140217"/>
    </source>
</evidence>
<dbReference type="AlphaFoldDB" id="A0A9W8HD43"/>